<gene>
    <name evidence="2" type="ORF">D2965_04300</name>
</gene>
<keyword evidence="1" id="KW-0472">Membrane</keyword>
<evidence type="ECO:0000256" key="1">
    <source>
        <dbReference type="SAM" id="Phobius"/>
    </source>
</evidence>
<feature type="transmembrane region" description="Helical" evidence="1">
    <location>
        <begin position="18"/>
        <end position="37"/>
    </location>
</feature>
<protein>
    <submittedName>
        <fullName evidence="2">Uncharacterized protein</fullName>
    </submittedName>
</protein>
<dbReference type="Proteomes" id="UP000277803">
    <property type="component" value="Unassembled WGS sequence"/>
</dbReference>
<keyword evidence="1" id="KW-1133">Transmembrane helix</keyword>
<proteinExistence type="predicted"/>
<dbReference type="AlphaFoldDB" id="A0A3A6W7F2"/>
<dbReference type="EMBL" id="QXZZ01000024">
    <property type="protein sequence ID" value="RJY50595.1"/>
    <property type="molecule type" value="Genomic_DNA"/>
</dbReference>
<accession>A0A3A6W7F2</accession>
<sequence length="229" mass="26892">MVNNIERFVELVVKRTDLITKLIVILFIGSTFANYLYDNYYVNILGIQFLFPQIVQTLLQRIEFLLYWIIPFVYFIPIGLFLLVVIGFIMENILKYIERKYAISFVSKKDWCYFLSNQSLGLIFSITLVSFYIGGMYYILATFNHIGSLISIENYTSSFNNLNPIKDLIPFSSYLINVTHKEWIELSFGINSTIVLGLCIYWCYINPYLTVQEEWISFKARIKKGVNED</sequence>
<dbReference type="RefSeq" id="WP_119982390.1">
    <property type="nucleotide sequence ID" value="NZ_QXZZ01000024.1"/>
</dbReference>
<feature type="transmembrane region" description="Helical" evidence="1">
    <location>
        <begin position="183"/>
        <end position="204"/>
    </location>
</feature>
<evidence type="ECO:0000313" key="3">
    <source>
        <dbReference type="Proteomes" id="UP000277803"/>
    </source>
</evidence>
<organism evidence="2 3">
    <name type="scientific">Veillonella atypica</name>
    <dbReference type="NCBI Taxonomy" id="39777"/>
    <lineage>
        <taxon>Bacteria</taxon>
        <taxon>Bacillati</taxon>
        <taxon>Bacillota</taxon>
        <taxon>Negativicutes</taxon>
        <taxon>Veillonellales</taxon>
        <taxon>Veillonellaceae</taxon>
        <taxon>Veillonella</taxon>
    </lineage>
</organism>
<comment type="caution">
    <text evidence="2">The sequence shown here is derived from an EMBL/GenBank/DDBJ whole genome shotgun (WGS) entry which is preliminary data.</text>
</comment>
<reference evidence="2 3" key="1">
    <citation type="submission" date="2018-09" db="EMBL/GenBank/DDBJ databases">
        <title>Genome sequence of Veillonella atypica isolated from periodontal Korean patients.</title>
        <authorList>
            <person name="Lee J.-H."/>
            <person name="Moon J.-H."/>
            <person name="Shin S.-Y."/>
        </authorList>
    </citation>
    <scope>NUCLEOTIDE SEQUENCE [LARGE SCALE GENOMIC DNA]</scope>
    <source>
        <strain evidence="2 3">KHUD_V1</strain>
    </source>
</reference>
<keyword evidence="1" id="KW-0812">Transmembrane</keyword>
<evidence type="ECO:0000313" key="2">
    <source>
        <dbReference type="EMBL" id="RJY50595.1"/>
    </source>
</evidence>
<feature type="transmembrane region" description="Helical" evidence="1">
    <location>
        <begin position="65"/>
        <end position="90"/>
    </location>
</feature>
<feature type="transmembrane region" description="Helical" evidence="1">
    <location>
        <begin position="111"/>
        <end position="133"/>
    </location>
</feature>
<name>A0A3A6W7F2_9FIRM</name>